<evidence type="ECO:0000313" key="2">
    <source>
        <dbReference type="Proteomes" id="UP000003299"/>
    </source>
</evidence>
<sequence>MKRWALLAAHGIQLGVFGRPACAPFVYRWELPNDDGLPGAHRLGGTGRSMLQGLGGSASALRLFLAVDDQFASGRPGIANIALAHQRLVRKGLAHQSSEQLASDFELLGVGG</sequence>
<dbReference type="Proteomes" id="UP000003299">
    <property type="component" value="Unassembled WGS sequence"/>
</dbReference>
<accession>F0BDG6</accession>
<feature type="non-terminal residue" evidence="1">
    <location>
        <position position="112"/>
    </location>
</feature>
<proteinExistence type="predicted"/>
<evidence type="ECO:0000313" key="1">
    <source>
        <dbReference type="EMBL" id="EGD09530.1"/>
    </source>
</evidence>
<protein>
    <submittedName>
        <fullName evidence="1">Uncharacterized protein</fullName>
    </submittedName>
</protein>
<organism evidence="1 2">
    <name type="scientific">Xanthomonas vesicatoria ATCC 35937</name>
    <dbReference type="NCBI Taxonomy" id="925775"/>
    <lineage>
        <taxon>Bacteria</taxon>
        <taxon>Pseudomonadati</taxon>
        <taxon>Pseudomonadota</taxon>
        <taxon>Gammaproteobacteria</taxon>
        <taxon>Lysobacterales</taxon>
        <taxon>Lysobacteraceae</taxon>
        <taxon>Xanthomonas</taxon>
    </lineage>
</organism>
<name>F0BDG6_9XANT</name>
<reference evidence="1 2" key="1">
    <citation type="journal article" date="2011" name="BMC Genomics">
        <title>Comparative genomics reveals diversity among xanthomonads infecting tomato and pepper.</title>
        <authorList>
            <person name="Potnis N."/>
            <person name="Krasileva K."/>
            <person name="Chow V."/>
            <person name="Almeida N.F."/>
            <person name="Patil P.B."/>
            <person name="Ryan R.P."/>
            <person name="Sharlach M."/>
            <person name="Behlau F."/>
            <person name="Dow J.M."/>
            <person name="Momol M.T."/>
            <person name="White F.F."/>
            <person name="Preston J.F."/>
            <person name="Vinatzer B.A."/>
            <person name="Koebnik R."/>
            <person name="Setubal J.C."/>
            <person name="Norman D.J."/>
            <person name="Staskawicz B.J."/>
            <person name="Jones J.B."/>
        </authorList>
    </citation>
    <scope>NUCLEOTIDE SEQUENCE [LARGE SCALE GENOMIC DNA]</scope>
    <source>
        <strain evidence="1 2">ATCC 35937</strain>
    </source>
</reference>
<gene>
    <name evidence="1" type="ORF">XVE_2182</name>
</gene>
<dbReference type="AlphaFoldDB" id="F0BDG6"/>
<dbReference type="EMBL" id="AEQV01000066">
    <property type="protein sequence ID" value="EGD09530.1"/>
    <property type="molecule type" value="Genomic_DNA"/>
</dbReference>
<comment type="caution">
    <text evidence="1">The sequence shown here is derived from an EMBL/GenBank/DDBJ whole genome shotgun (WGS) entry which is preliminary data.</text>
</comment>